<evidence type="ECO:0000259" key="1">
    <source>
        <dbReference type="PROSITE" id="PS52002"/>
    </source>
</evidence>
<reference evidence="2 3" key="1">
    <citation type="journal article" date="2020" name="Nature">
        <title>Isolation of an archaeon at the prokaryote-eukaryote interface.</title>
        <authorList>
            <person name="Imachi H."/>
            <person name="Nobu M.K."/>
            <person name="Nakahara N."/>
            <person name="Morono Y."/>
            <person name="Ogawara M."/>
            <person name="Takaki Y."/>
            <person name="Takano Y."/>
            <person name="Uematsu K."/>
            <person name="Ikuta T."/>
            <person name="Ito M."/>
            <person name="Matsui Y."/>
            <person name="Miyazaki M."/>
            <person name="Murata K."/>
            <person name="Saito Y."/>
            <person name="Sakai S."/>
            <person name="Song C."/>
            <person name="Tasumi E."/>
            <person name="Yamanaka Y."/>
            <person name="Yamaguchi T."/>
            <person name="Kamagata Y."/>
            <person name="Tamaki H."/>
            <person name="Takai K."/>
        </authorList>
    </citation>
    <scope>NUCLEOTIDE SEQUENCE [LARGE SCALE GENOMIC DNA]</scope>
    <source>
        <strain evidence="2 3">MK-D1</strain>
    </source>
</reference>
<dbReference type="PROSITE" id="PS52002">
    <property type="entry name" value="SM"/>
    <property type="match status" value="1"/>
</dbReference>
<dbReference type="Gene3D" id="2.30.30.100">
    <property type="match status" value="1"/>
</dbReference>
<evidence type="ECO:0000313" key="3">
    <source>
        <dbReference type="Proteomes" id="UP000321408"/>
    </source>
</evidence>
<protein>
    <submittedName>
        <fullName evidence="2">LSM domain-containing protein</fullName>
    </submittedName>
</protein>
<dbReference type="GeneID" id="41328105"/>
<dbReference type="Pfam" id="PF01423">
    <property type="entry name" value="LSM"/>
    <property type="match status" value="1"/>
</dbReference>
<proteinExistence type="predicted"/>
<dbReference type="SUPFAM" id="SSF50182">
    <property type="entry name" value="Sm-like ribonucleoproteins"/>
    <property type="match status" value="1"/>
</dbReference>
<dbReference type="GO" id="GO:0003723">
    <property type="term" value="F:RNA binding"/>
    <property type="evidence" value="ECO:0007669"/>
    <property type="project" value="InterPro"/>
</dbReference>
<feature type="domain" description="Sm" evidence="1">
    <location>
        <begin position="8"/>
        <end position="87"/>
    </location>
</feature>
<dbReference type="EMBL" id="CP042905">
    <property type="protein sequence ID" value="QEE14288.1"/>
    <property type="molecule type" value="Genomic_DNA"/>
</dbReference>
<sequence length="87" mass="10030">MTPPTPHDPISRLHQSLGKEIILKVKRNRKFKGILKSFDNHLNVLLENVEYSYFKKIDEEGNLEEKNESLPKIILRGDSVIFIGLAD</sequence>
<dbReference type="OrthoDB" id="371816at2157"/>
<dbReference type="AlphaFoldDB" id="A0A5B9D598"/>
<dbReference type="RefSeq" id="WP_147661248.1">
    <property type="nucleotide sequence ID" value="NZ_CP042905.2"/>
</dbReference>
<accession>A0A5B9D598</accession>
<gene>
    <name evidence="2" type="ORF">DSAG12_00099</name>
</gene>
<dbReference type="InterPro" id="IPR040002">
    <property type="entry name" value="Sm-like_LSM3"/>
</dbReference>
<dbReference type="InterPro" id="IPR010920">
    <property type="entry name" value="LSM_dom_sf"/>
</dbReference>
<dbReference type="SMART" id="SM00651">
    <property type="entry name" value="Sm"/>
    <property type="match status" value="1"/>
</dbReference>
<evidence type="ECO:0000313" key="2">
    <source>
        <dbReference type="EMBL" id="QEE14288.1"/>
    </source>
</evidence>
<dbReference type="InterPro" id="IPR047575">
    <property type="entry name" value="Sm"/>
</dbReference>
<dbReference type="InterPro" id="IPR001163">
    <property type="entry name" value="Sm_dom_euk/arc"/>
</dbReference>
<reference evidence="2 3" key="2">
    <citation type="journal article" date="2024" name="Int. J. Syst. Evol. Microbiol.">
        <title>Promethearchaeum syntrophicum gen. nov., sp. nov., an anaerobic, obligately syntrophic archaeon, the first isolate of the lineage 'Asgard' archaea, and proposal of the new archaeal phylum Promethearchaeota phyl. nov. and kingdom Promethearchaeati regn. nov.</title>
        <authorList>
            <person name="Imachi H."/>
            <person name="Nobu M.K."/>
            <person name="Kato S."/>
            <person name="Takaki Y."/>
            <person name="Miyazaki M."/>
            <person name="Miyata M."/>
            <person name="Ogawara M."/>
            <person name="Saito Y."/>
            <person name="Sakai S."/>
            <person name="Tahara Y.O."/>
            <person name="Takano Y."/>
            <person name="Tasumi E."/>
            <person name="Uematsu K."/>
            <person name="Yoshimura T."/>
            <person name="Itoh T."/>
            <person name="Ohkuma M."/>
            <person name="Takai K."/>
        </authorList>
    </citation>
    <scope>NUCLEOTIDE SEQUENCE [LARGE SCALE GENOMIC DNA]</scope>
    <source>
        <strain evidence="2 3">MK-D1</strain>
    </source>
</reference>
<organism evidence="2 3">
    <name type="scientific">Promethearchaeum syntrophicum</name>
    <dbReference type="NCBI Taxonomy" id="2594042"/>
    <lineage>
        <taxon>Archaea</taxon>
        <taxon>Promethearchaeati</taxon>
        <taxon>Promethearchaeota</taxon>
        <taxon>Promethearchaeia</taxon>
        <taxon>Promethearchaeales</taxon>
        <taxon>Promethearchaeaceae</taxon>
        <taxon>Promethearchaeum</taxon>
    </lineage>
</organism>
<dbReference type="KEGG" id="psyt:DSAG12_00099"/>
<keyword evidence="3" id="KW-1185">Reference proteome</keyword>
<dbReference type="Proteomes" id="UP000321408">
    <property type="component" value="Chromosome"/>
</dbReference>
<name>A0A5B9D598_9ARCH</name>
<dbReference type="PANTHER" id="PTHR13110">
    <property type="entry name" value="U6 SNRNA-ASSOCIATED SM-LIKE PROTEIN LSM3"/>
    <property type="match status" value="1"/>
</dbReference>